<dbReference type="OrthoDB" id="9816067at2"/>
<dbReference type="InterPro" id="IPR038501">
    <property type="entry name" value="Spore_GerAC_C_sf"/>
</dbReference>
<dbReference type="PROSITE" id="PS51257">
    <property type="entry name" value="PROKAR_LIPOPROTEIN"/>
    <property type="match status" value="1"/>
</dbReference>
<dbReference type="EMBL" id="MRVI01000001">
    <property type="protein sequence ID" value="OOC62787.1"/>
    <property type="molecule type" value="Genomic_DNA"/>
</dbReference>
<gene>
    <name evidence="11" type="ORF">BBD40_13505</name>
    <name evidence="10" type="ORF">BBD41_22135</name>
</gene>
<dbReference type="Pfam" id="PF25198">
    <property type="entry name" value="Spore_GerAC_N"/>
    <property type="match status" value="1"/>
</dbReference>
<dbReference type="AlphaFoldDB" id="A0A1B2E512"/>
<dbReference type="InterPro" id="IPR008844">
    <property type="entry name" value="Spore_GerAC-like"/>
</dbReference>
<keyword evidence="4" id="KW-0732">Signal</keyword>
<keyword evidence="6" id="KW-0564">Palmitate</keyword>
<evidence type="ECO:0000256" key="3">
    <source>
        <dbReference type="ARBA" id="ARBA00022544"/>
    </source>
</evidence>
<proteinExistence type="inferred from homology"/>
<dbReference type="Gene3D" id="6.20.190.10">
    <property type="entry name" value="Nutrient germinant receptor protein C, domain 1"/>
    <property type="match status" value="1"/>
</dbReference>
<reference evidence="10" key="1">
    <citation type="submission" date="2016-08" db="EMBL/GenBank/DDBJ databases">
        <title>Complete Genome Seqeunce of Paenibacillus sp. nov. IHBB 9852 from high altitute lake of Indian trans-Himalayas.</title>
        <authorList>
            <person name="Kiran S."/>
            <person name="Swarnkar M.K."/>
            <person name="Rana A."/>
            <person name="Tewari R."/>
            <person name="Gulati A."/>
        </authorList>
    </citation>
    <scope>NUCLEOTIDE SEQUENCE [LARGE SCALE GENOMIC DNA]</scope>
    <source>
        <strain evidence="10">IHBB 9852</strain>
    </source>
</reference>
<dbReference type="Pfam" id="PF05504">
    <property type="entry name" value="Spore_GerAC"/>
    <property type="match status" value="1"/>
</dbReference>
<evidence type="ECO:0000313" key="11">
    <source>
        <dbReference type="EMBL" id="OOC62787.1"/>
    </source>
</evidence>
<keyword evidence="5" id="KW-0472">Membrane</keyword>
<dbReference type="PANTHER" id="PTHR35789">
    <property type="entry name" value="SPORE GERMINATION PROTEIN B3"/>
    <property type="match status" value="1"/>
</dbReference>
<dbReference type="EMBL" id="CP016809">
    <property type="protein sequence ID" value="ANY75049.1"/>
    <property type="molecule type" value="Genomic_DNA"/>
</dbReference>
<feature type="domain" description="Spore germination protein N-terminal" evidence="9">
    <location>
        <begin position="24"/>
        <end position="197"/>
    </location>
</feature>
<dbReference type="GO" id="GO:0016020">
    <property type="term" value="C:membrane"/>
    <property type="evidence" value="ECO:0007669"/>
    <property type="project" value="UniProtKB-SubCell"/>
</dbReference>
<evidence type="ECO:0000256" key="7">
    <source>
        <dbReference type="ARBA" id="ARBA00023288"/>
    </source>
</evidence>
<protein>
    <submittedName>
        <fullName evidence="10">Spore gernimation protein GerC</fullName>
    </submittedName>
</protein>
<evidence type="ECO:0000259" key="8">
    <source>
        <dbReference type="Pfam" id="PF05504"/>
    </source>
</evidence>
<dbReference type="RefSeq" id="WP_077567552.1">
    <property type="nucleotide sequence ID" value="NZ_CP016809.1"/>
</dbReference>
<dbReference type="Proteomes" id="UP000189059">
    <property type="component" value="Unassembled WGS sequence"/>
</dbReference>
<evidence type="ECO:0000256" key="1">
    <source>
        <dbReference type="ARBA" id="ARBA00004635"/>
    </source>
</evidence>
<name>A0A1B2E512_9BACL</name>
<evidence type="ECO:0000256" key="2">
    <source>
        <dbReference type="ARBA" id="ARBA00007886"/>
    </source>
</evidence>
<dbReference type="KEGG" id="pib:BBD41_22135"/>
<dbReference type="NCBIfam" id="TIGR02887">
    <property type="entry name" value="spore_ger_x_C"/>
    <property type="match status" value="1"/>
</dbReference>
<keyword evidence="7" id="KW-0449">Lipoprotein</keyword>
<evidence type="ECO:0000259" key="9">
    <source>
        <dbReference type="Pfam" id="PF25198"/>
    </source>
</evidence>
<evidence type="ECO:0000256" key="5">
    <source>
        <dbReference type="ARBA" id="ARBA00023136"/>
    </source>
</evidence>
<feature type="domain" description="Spore germination GerAC-like C-terminal" evidence="8">
    <location>
        <begin position="227"/>
        <end position="390"/>
    </location>
</feature>
<reference evidence="11 12" key="2">
    <citation type="submission" date="2016-12" db="EMBL/GenBank/DDBJ databases">
        <title>Genome sequencing and description of Paenibacillus sp. nov. from high altitude lake in the Indian Trans- Himalayas.</title>
        <authorList>
            <person name="Kiran S."/>
            <person name="Swarnkar M.K."/>
            <person name="Rana A."/>
            <person name="Tewari R."/>
            <person name="Gulati A."/>
        </authorList>
    </citation>
    <scope>NUCLEOTIDE SEQUENCE [LARGE SCALE GENOMIC DNA]</scope>
    <source>
        <strain evidence="11 12">IHBB 9951</strain>
    </source>
</reference>
<evidence type="ECO:0000313" key="12">
    <source>
        <dbReference type="Proteomes" id="UP000189059"/>
    </source>
</evidence>
<dbReference type="GO" id="GO:0009847">
    <property type="term" value="P:spore germination"/>
    <property type="evidence" value="ECO:0007669"/>
    <property type="project" value="InterPro"/>
</dbReference>
<evidence type="ECO:0000313" key="10">
    <source>
        <dbReference type="EMBL" id="ANY75049.1"/>
    </source>
</evidence>
<dbReference type="PANTHER" id="PTHR35789:SF1">
    <property type="entry name" value="SPORE GERMINATION PROTEIN B3"/>
    <property type="match status" value="1"/>
</dbReference>
<dbReference type="Gene3D" id="3.30.300.210">
    <property type="entry name" value="Nutrient germinant receptor protein C, domain 3"/>
    <property type="match status" value="1"/>
</dbReference>
<keyword evidence="3" id="KW-0309">Germination</keyword>
<keyword evidence="12" id="KW-1185">Reference proteome</keyword>
<accession>A0A1B2E512</accession>
<evidence type="ECO:0000256" key="6">
    <source>
        <dbReference type="ARBA" id="ARBA00023139"/>
    </source>
</evidence>
<organism evidence="10">
    <name type="scientific">Paenibacillus ihbetae</name>
    <dbReference type="NCBI Taxonomy" id="1870820"/>
    <lineage>
        <taxon>Bacteria</taxon>
        <taxon>Bacillati</taxon>
        <taxon>Bacillota</taxon>
        <taxon>Bacilli</taxon>
        <taxon>Bacillales</taxon>
        <taxon>Paenibacillaceae</taxon>
        <taxon>Paenibacillus</taxon>
    </lineage>
</organism>
<dbReference type="InterPro" id="IPR057336">
    <property type="entry name" value="GerAC_N"/>
</dbReference>
<dbReference type="InterPro" id="IPR046953">
    <property type="entry name" value="Spore_GerAC-like_C"/>
</dbReference>
<sequence>MRRHQRLFMLIICCCLGLLSGCWDVVELNKRAIVAGIGVDWKEEEKEYLVSFQTVIADEISGKAGRGATPTSIYKASGKSVVEAMRNASRKVPRIISLAHTGLIIISDRVAREGIIDLFDYLDRDSDIRLNAEVLIATQGQSAEDVVSALTPIGKITAFALEQKIDITSGQLGENFRIEVDDVIRGLLSPGGGPVVNGVMIEGSVDKVSKMETLKNAKIEGLAVISQMAVFKGDRLVSWLNADESRGIVWIRNKMKITPIHLKLQDQDGELSLEVMRSKTRLRADLQDPANPVIHIHVEPNFSIREVNSAIDLRNPATMKLLEDAASKEVARILELAVRKSKEVNSDILGFGQAVERSDPSAWRTMKHRWDQLFPRVQVKYHVKSVIRNSQMRDRSVLFKIHNQ</sequence>
<comment type="similarity">
    <text evidence="2">Belongs to the GerABKC lipoprotein family.</text>
</comment>
<comment type="subcellular location">
    <subcellularLocation>
        <location evidence="1">Membrane</location>
        <topology evidence="1">Lipid-anchor</topology>
    </subcellularLocation>
</comment>
<evidence type="ECO:0000256" key="4">
    <source>
        <dbReference type="ARBA" id="ARBA00022729"/>
    </source>
</evidence>